<evidence type="ECO:0000313" key="3">
    <source>
        <dbReference type="Proteomes" id="UP000265515"/>
    </source>
</evidence>
<evidence type="ECO:0000256" key="1">
    <source>
        <dbReference type="SAM" id="MobiDB-lite"/>
    </source>
</evidence>
<name>A0A388M9V2_CHABU</name>
<sequence>MARELELWDCTWEPRRVGRGVEMSIPSSNEWKGTTCDWRGYEIVPELSYLWIERVWNPLREEEGWEEIAEGRVESVGTIVLSEQGWHLFCTTLAAGQNPMWLLGDAEARVRQAGERFANKGWDMVSSRVVMGGWKEFKPPGARIKTWMPEFVADWFGGFDHVTEVADTMERIHVNCARLTEEFYRTSLKYGSFHGDRAREVLIILDIERNDRQEVAPETREAIIRREVAATPCYVDNVFKLFEVKKWRLRKGSMTSRAAGIRARMGMGNETRDQRGIESQPNWKEPEKTERTSQLEKARATPKKTVSDASRKLAEIEKQTAEFKARLIEQMMAEDEEDPQGAGSREGRRTSQGEITHRGKDNSHKGTPSKKRKEKEDAPTVEAEKATTPPAMDSGASRLPATPKVAKGCDGLWSLKERVLGWFDLEGTPKTGEKRGDSKEGEGTSPAGEAGSSEGGLKKIVGTLTRALNKNQGYLADAKKKLTFDGVNITEFLIDYENLAALLKWSEEEKMDHLGQHVSLSLGRDIMAIIATSGSWKETRNEMMRKCLKAEKMATEAELAAVQRKNYATYNDFLRAFTLVALRIPGGETQQERIIGKPGGWGKGGNAGEKGAMRPSEVGNAKEIKEQGADCGMSQQTGAQSLSNEDYSDLWDLREKPTIYLDQERGVGTESQQQNYEKSEALETTGYGVKRGSKELHDQDEGADNQRKRIGDILRVGQTRVSRTALVPQEDLAPRTERRTRCRNPS</sequence>
<feature type="compositionally biased region" description="Low complexity" evidence="1">
    <location>
        <begin position="443"/>
        <end position="452"/>
    </location>
</feature>
<feature type="compositionally biased region" description="Basic and acidic residues" evidence="1">
    <location>
        <begin position="284"/>
        <end position="313"/>
    </location>
</feature>
<proteinExistence type="predicted"/>
<comment type="caution">
    <text evidence="2">The sequence shown here is derived from an EMBL/GenBank/DDBJ whole genome shotgun (WGS) entry which is preliminary data.</text>
</comment>
<feature type="region of interest" description="Disordered" evidence="1">
    <location>
        <begin position="725"/>
        <end position="746"/>
    </location>
</feature>
<feature type="region of interest" description="Disordered" evidence="1">
    <location>
        <begin position="666"/>
        <end position="711"/>
    </location>
</feature>
<dbReference type="Gramene" id="GBG91239">
    <property type="protein sequence ID" value="GBG91239"/>
    <property type="gene ID" value="CBR_g52124"/>
</dbReference>
<accession>A0A388M9V2</accession>
<organism evidence="2 3">
    <name type="scientific">Chara braunii</name>
    <name type="common">Braun's stonewort</name>
    <dbReference type="NCBI Taxonomy" id="69332"/>
    <lineage>
        <taxon>Eukaryota</taxon>
        <taxon>Viridiplantae</taxon>
        <taxon>Streptophyta</taxon>
        <taxon>Charophyceae</taxon>
        <taxon>Charales</taxon>
        <taxon>Characeae</taxon>
        <taxon>Chara</taxon>
    </lineage>
</organism>
<protein>
    <submittedName>
        <fullName evidence="2">Uncharacterized protein</fullName>
    </submittedName>
</protein>
<gene>
    <name evidence="2" type="ORF">CBR_g52124</name>
</gene>
<feature type="region of interest" description="Disordered" evidence="1">
    <location>
        <begin position="260"/>
        <end position="313"/>
    </location>
</feature>
<feature type="compositionally biased region" description="Basic and acidic residues" evidence="1">
    <location>
        <begin position="431"/>
        <end position="442"/>
    </location>
</feature>
<dbReference type="AlphaFoldDB" id="A0A388M9V2"/>
<keyword evidence="3" id="KW-1185">Reference proteome</keyword>
<feature type="compositionally biased region" description="Basic and acidic residues" evidence="1">
    <location>
        <begin position="345"/>
        <end position="364"/>
    </location>
</feature>
<feature type="region of interest" description="Disordered" evidence="1">
    <location>
        <begin position="334"/>
        <end position="405"/>
    </location>
</feature>
<feature type="compositionally biased region" description="Polar residues" evidence="1">
    <location>
        <begin position="633"/>
        <end position="645"/>
    </location>
</feature>
<feature type="region of interest" description="Disordered" evidence="1">
    <location>
        <begin position="592"/>
        <end position="648"/>
    </location>
</feature>
<dbReference type="Proteomes" id="UP000265515">
    <property type="component" value="Unassembled WGS sequence"/>
</dbReference>
<feature type="compositionally biased region" description="Gly residues" evidence="1">
    <location>
        <begin position="597"/>
        <end position="608"/>
    </location>
</feature>
<feature type="compositionally biased region" description="Basic and acidic residues" evidence="1">
    <location>
        <begin position="692"/>
        <end position="711"/>
    </location>
</feature>
<evidence type="ECO:0000313" key="2">
    <source>
        <dbReference type="EMBL" id="GBG91239.1"/>
    </source>
</evidence>
<dbReference type="EMBL" id="BFEA01000885">
    <property type="protein sequence ID" value="GBG91239.1"/>
    <property type="molecule type" value="Genomic_DNA"/>
</dbReference>
<reference evidence="2 3" key="1">
    <citation type="journal article" date="2018" name="Cell">
        <title>The Chara Genome: Secondary Complexity and Implications for Plant Terrestrialization.</title>
        <authorList>
            <person name="Nishiyama T."/>
            <person name="Sakayama H."/>
            <person name="Vries J.D."/>
            <person name="Buschmann H."/>
            <person name="Saint-Marcoux D."/>
            <person name="Ullrich K.K."/>
            <person name="Haas F.B."/>
            <person name="Vanderstraeten L."/>
            <person name="Becker D."/>
            <person name="Lang D."/>
            <person name="Vosolsobe S."/>
            <person name="Rombauts S."/>
            <person name="Wilhelmsson P.K.I."/>
            <person name="Janitza P."/>
            <person name="Kern R."/>
            <person name="Heyl A."/>
            <person name="Rumpler F."/>
            <person name="Villalobos L.I.A.C."/>
            <person name="Clay J.M."/>
            <person name="Skokan R."/>
            <person name="Toyoda A."/>
            <person name="Suzuki Y."/>
            <person name="Kagoshima H."/>
            <person name="Schijlen E."/>
            <person name="Tajeshwar N."/>
            <person name="Catarino B."/>
            <person name="Hetherington A.J."/>
            <person name="Saltykova A."/>
            <person name="Bonnot C."/>
            <person name="Breuninger H."/>
            <person name="Symeonidi A."/>
            <person name="Radhakrishnan G.V."/>
            <person name="Van Nieuwerburgh F."/>
            <person name="Deforce D."/>
            <person name="Chang C."/>
            <person name="Karol K.G."/>
            <person name="Hedrich R."/>
            <person name="Ulvskov P."/>
            <person name="Glockner G."/>
            <person name="Delwiche C.F."/>
            <person name="Petrasek J."/>
            <person name="Van de Peer Y."/>
            <person name="Friml J."/>
            <person name="Beilby M."/>
            <person name="Dolan L."/>
            <person name="Kohara Y."/>
            <person name="Sugano S."/>
            <person name="Fujiyama A."/>
            <person name="Delaux P.-M."/>
            <person name="Quint M."/>
            <person name="TheiBen G."/>
            <person name="Hagemann M."/>
            <person name="Harholt J."/>
            <person name="Dunand C."/>
            <person name="Zachgo S."/>
            <person name="Langdale J."/>
            <person name="Maumus F."/>
            <person name="Straeten D.V.D."/>
            <person name="Gould S.B."/>
            <person name="Rensing S.A."/>
        </authorList>
    </citation>
    <scope>NUCLEOTIDE SEQUENCE [LARGE SCALE GENOMIC DNA]</scope>
    <source>
        <strain evidence="2 3">S276</strain>
    </source>
</reference>
<feature type="compositionally biased region" description="Basic and acidic residues" evidence="1">
    <location>
        <begin position="374"/>
        <end position="385"/>
    </location>
</feature>
<feature type="region of interest" description="Disordered" evidence="1">
    <location>
        <begin position="426"/>
        <end position="456"/>
    </location>
</feature>